<evidence type="ECO:0000313" key="10">
    <source>
        <dbReference type="EMBL" id="CAL5012325.1"/>
    </source>
</evidence>
<dbReference type="SMART" id="SM00504">
    <property type="entry name" value="Ubox"/>
    <property type="match status" value="1"/>
</dbReference>
<feature type="repeat" description="ARM" evidence="7">
    <location>
        <begin position="449"/>
        <end position="491"/>
    </location>
</feature>
<organism evidence="10 11">
    <name type="scientific">Urochloa decumbens</name>
    <dbReference type="NCBI Taxonomy" id="240449"/>
    <lineage>
        <taxon>Eukaryota</taxon>
        <taxon>Viridiplantae</taxon>
        <taxon>Streptophyta</taxon>
        <taxon>Embryophyta</taxon>
        <taxon>Tracheophyta</taxon>
        <taxon>Spermatophyta</taxon>
        <taxon>Magnoliopsida</taxon>
        <taxon>Liliopsida</taxon>
        <taxon>Poales</taxon>
        <taxon>Poaceae</taxon>
        <taxon>PACMAD clade</taxon>
        <taxon>Panicoideae</taxon>
        <taxon>Panicodae</taxon>
        <taxon>Paniceae</taxon>
        <taxon>Melinidinae</taxon>
        <taxon>Urochloa</taxon>
    </lineage>
</organism>
<dbReference type="PROSITE" id="PS51698">
    <property type="entry name" value="U_BOX"/>
    <property type="match status" value="1"/>
</dbReference>
<evidence type="ECO:0000256" key="2">
    <source>
        <dbReference type="ARBA" id="ARBA00004906"/>
    </source>
</evidence>
<reference evidence="10 11" key="2">
    <citation type="submission" date="2024-10" db="EMBL/GenBank/DDBJ databases">
        <authorList>
            <person name="Ryan C."/>
        </authorList>
    </citation>
    <scope>NUCLEOTIDE SEQUENCE [LARGE SCALE GENOMIC DNA]</scope>
</reference>
<dbReference type="GO" id="GO:0010029">
    <property type="term" value="P:regulation of seed germination"/>
    <property type="evidence" value="ECO:0007669"/>
    <property type="project" value="UniProtKB-ARBA"/>
</dbReference>
<evidence type="ECO:0000256" key="3">
    <source>
        <dbReference type="ARBA" id="ARBA00012483"/>
    </source>
</evidence>
<sequence length="723" mass="75508">MPPPPPPERERGRGQPPRRRRMLSLPAVCPCEAIALAPLLASLLSLAAEVAGSGSGSAAVDALPALRGAAREAVRIAALLHAFLDAVRDDFAAAADGDKAAVLGLSELHVALQKLRLLLGDLGRKGARLWVLMNAELAASELRVVMGSVATAVDVLLLPAADVASADARELAGLVSRHAWRAAARLRPDAEDTRAARGVRSVLARFAGGATPDAEDARLVLARVGAASWPACAEEAAFLEAELLERLETGGEDDNDLVLIAGLMAFLLYCRVVLFDRTDDPETAVAPPGVPASRLPPAWINPEALQCPITLELMTDPVTVSTGQTYDRASIKKWIKSGCRTCPVTGERLRSGDLVPNLAARGIVEQLLLCRGGGVPPSHEPSGKHRRAVDKTAAPFGSAAGGGARLAAAFLVSRLSRMDAPEQQRKAAHEARKLSKRNVFYRACLVEAGAVPWLLHLLSSHDAAAQDNAVAALLNVSKHPAGRRALVESGGAGLVVDAVAVAARAESRQNAAAVLFYLSSNPEYCEEITRIPEAIPTLVTLARHGAYRGRKNALVSLYGLLQCPDAHARVVSAGAVPALAALLLGSSAAGGGGTGAGDRDEDLAVDAVALLARLAERPAGARAVAAASSELVTRLVDFVGESAPRSAKEHCASLLASLGRHGGDGVLALLGKLPGLMPALYALIADGTPQAVKKARWLVNEIHRHYDQRQPPPATADHRGIRV</sequence>
<dbReference type="SMART" id="SM00185">
    <property type="entry name" value="ARM"/>
    <property type="match status" value="3"/>
</dbReference>
<keyword evidence="4" id="KW-0808">Transferase</keyword>
<evidence type="ECO:0000313" key="11">
    <source>
        <dbReference type="Proteomes" id="UP001497457"/>
    </source>
</evidence>
<dbReference type="PANTHER" id="PTHR23315">
    <property type="entry name" value="U BOX DOMAIN-CONTAINING"/>
    <property type="match status" value="1"/>
</dbReference>
<dbReference type="PANTHER" id="PTHR23315:SF330">
    <property type="entry name" value="RING-TYPE E3 UBIQUITIN TRANSFERASE"/>
    <property type="match status" value="1"/>
</dbReference>
<dbReference type="InterPro" id="IPR003613">
    <property type="entry name" value="Ubox_domain"/>
</dbReference>
<feature type="region of interest" description="Disordered" evidence="8">
    <location>
        <begin position="1"/>
        <end position="20"/>
    </location>
</feature>
<dbReference type="InterPro" id="IPR013083">
    <property type="entry name" value="Znf_RING/FYVE/PHD"/>
</dbReference>
<dbReference type="FunFam" id="1.25.10.10:FF:000485">
    <property type="entry name" value="RING-type E3 ubiquitin transferase"/>
    <property type="match status" value="1"/>
</dbReference>
<evidence type="ECO:0000256" key="6">
    <source>
        <dbReference type="ARBA" id="ARBA00022786"/>
    </source>
</evidence>
<evidence type="ECO:0000256" key="7">
    <source>
        <dbReference type="PROSITE-ProRule" id="PRU00259"/>
    </source>
</evidence>
<dbReference type="Gene3D" id="3.30.40.10">
    <property type="entry name" value="Zinc/RING finger domain, C3HC4 (zinc finger)"/>
    <property type="match status" value="1"/>
</dbReference>
<dbReference type="FunFam" id="3.30.40.10:FF:000442">
    <property type="entry name" value="RING-type E3 ubiquitin transferase"/>
    <property type="match status" value="1"/>
</dbReference>
<evidence type="ECO:0000256" key="1">
    <source>
        <dbReference type="ARBA" id="ARBA00000900"/>
    </source>
</evidence>
<dbReference type="CDD" id="cd16664">
    <property type="entry name" value="RING-Ubox_PUB"/>
    <property type="match status" value="1"/>
</dbReference>
<keyword evidence="5" id="KW-0677">Repeat</keyword>
<name>A0ABC9C4T5_9POAL</name>
<dbReference type="EC" id="2.3.2.27" evidence="3"/>
<dbReference type="PROSITE" id="PS50176">
    <property type="entry name" value="ARM_REPEAT"/>
    <property type="match status" value="2"/>
</dbReference>
<dbReference type="GO" id="GO:0061630">
    <property type="term" value="F:ubiquitin protein ligase activity"/>
    <property type="evidence" value="ECO:0007669"/>
    <property type="project" value="UniProtKB-EC"/>
</dbReference>
<dbReference type="Proteomes" id="UP001497457">
    <property type="component" value="Chromosome 28b"/>
</dbReference>
<dbReference type="SUPFAM" id="SSF48371">
    <property type="entry name" value="ARM repeat"/>
    <property type="match status" value="1"/>
</dbReference>
<reference evidence="11" key="1">
    <citation type="submission" date="2024-06" db="EMBL/GenBank/DDBJ databases">
        <authorList>
            <person name="Ryan C."/>
        </authorList>
    </citation>
    <scope>NUCLEOTIDE SEQUENCE [LARGE SCALE GENOMIC DNA]</scope>
</reference>
<evidence type="ECO:0000256" key="4">
    <source>
        <dbReference type="ARBA" id="ARBA00022679"/>
    </source>
</evidence>
<feature type="repeat" description="ARM" evidence="7">
    <location>
        <begin position="574"/>
        <end position="629"/>
    </location>
</feature>
<dbReference type="InterPro" id="IPR000225">
    <property type="entry name" value="Armadillo"/>
</dbReference>
<proteinExistence type="predicted"/>
<dbReference type="GO" id="GO:0016567">
    <property type="term" value="P:protein ubiquitination"/>
    <property type="evidence" value="ECO:0007669"/>
    <property type="project" value="UniProtKB-ARBA"/>
</dbReference>
<feature type="domain" description="U-box" evidence="9">
    <location>
        <begin position="300"/>
        <end position="374"/>
    </location>
</feature>
<evidence type="ECO:0000256" key="5">
    <source>
        <dbReference type="ARBA" id="ARBA00022737"/>
    </source>
</evidence>
<protein>
    <recommendedName>
        <fullName evidence="3">RING-type E3 ubiquitin transferase</fullName>
        <ecNumber evidence="3">2.3.2.27</ecNumber>
    </recommendedName>
</protein>
<accession>A0ABC9C4T5</accession>
<gene>
    <name evidence="10" type="ORF">URODEC1_LOCUS70828</name>
</gene>
<dbReference type="Pfam" id="PF00514">
    <property type="entry name" value="Arm"/>
    <property type="match status" value="1"/>
</dbReference>
<dbReference type="SUPFAM" id="SSF57850">
    <property type="entry name" value="RING/U-box"/>
    <property type="match status" value="1"/>
</dbReference>
<dbReference type="Gene3D" id="1.25.10.10">
    <property type="entry name" value="Leucine-rich Repeat Variant"/>
    <property type="match status" value="1"/>
</dbReference>
<dbReference type="Pfam" id="PF04564">
    <property type="entry name" value="U-box"/>
    <property type="match status" value="1"/>
</dbReference>
<keyword evidence="11" id="KW-1185">Reference proteome</keyword>
<evidence type="ECO:0000256" key="8">
    <source>
        <dbReference type="SAM" id="MobiDB-lite"/>
    </source>
</evidence>
<keyword evidence="6" id="KW-0833">Ubl conjugation pathway</keyword>
<dbReference type="EMBL" id="OZ075138">
    <property type="protein sequence ID" value="CAL5012325.1"/>
    <property type="molecule type" value="Genomic_DNA"/>
</dbReference>
<comment type="pathway">
    <text evidence="2">Protein modification; protein ubiquitination.</text>
</comment>
<comment type="catalytic activity">
    <reaction evidence="1">
        <text>S-ubiquitinyl-[E2 ubiquitin-conjugating enzyme]-L-cysteine + [acceptor protein]-L-lysine = [E2 ubiquitin-conjugating enzyme]-L-cysteine + N(6)-ubiquitinyl-[acceptor protein]-L-lysine.</text>
        <dbReference type="EC" id="2.3.2.27"/>
    </reaction>
</comment>
<dbReference type="InterPro" id="IPR016024">
    <property type="entry name" value="ARM-type_fold"/>
</dbReference>
<dbReference type="InterPro" id="IPR011989">
    <property type="entry name" value="ARM-like"/>
</dbReference>
<dbReference type="AlphaFoldDB" id="A0ABC9C4T5"/>
<dbReference type="InterPro" id="IPR045210">
    <property type="entry name" value="RING-Ubox_PUB"/>
</dbReference>
<evidence type="ECO:0000259" key="9">
    <source>
        <dbReference type="PROSITE" id="PS51698"/>
    </source>
</evidence>